<dbReference type="STRING" id="71784.A0A1Y2ADL2"/>
<dbReference type="Pfam" id="PF05649">
    <property type="entry name" value="Peptidase_M13_N"/>
    <property type="match status" value="2"/>
</dbReference>
<dbReference type="CDD" id="cd08662">
    <property type="entry name" value="M13"/>
    <property type="match status" value="1"/>
</dbReference>
<dbReference type="EMBL" id="MCFC01000130">
    <property type="protein sequence ID" value="ORY20602.1"/>
    <property type="molecule type" value="Genomic_DNA"/>
</dbReference>
<keyword evidence="9" id="KW-0472">Membrane</keyword>
<evidence type="ECO:0000256" key="8">
    <source>
        <dbReference type="SAM" id="MobiDB-lite"/>
    </source>
</evidence>
<dbReference type="PRINTS" id="PR00786">
    <property type="entry name" value="NEPRILYSIN"/>
</dbReference>
<dbReference type="InterPro" id="IPR024079">
    <property type="entry name" value="MetalloPept_cat_dom_sf"/>
</dbReference>
<dbReference type="GO" id="GO:0004222">
    <property type="term" value="F:metalloendopeptidase activity"/>
    <property type="evidence" value="ECO:0007669"/>
    <property type="project" value="InterPro"/>
</dbReference>
<evidence type="ECO:0000256" key="5">
    <source>
        <dbReference type="ARBA" id="ARBA00022801"/>
    </source>
</evidence>
<evidence type="ECO:0000256" key="2">
    <source>
        <dbReference type="ARBA" id="ARBA00007357"/>
    </source>
</evidence>
<comment type="cofactor">
    <cofactor evidence="1">
        <name>Zn(2+)</name>
        <dbReference type="ChEBI" id="CHEBI:29105"/>
    </cofactor>
</comment>
<dbReference type="AlphaFoldDB" id="A0A1Y2ADL2"/>
<reference evidence="12 13" key="1">
    <citation type="submission" date="2016-07" db="EMBL/GenBank/DDBJ databases">
        <title>Pervasive Adenine N6-methylation of Active Genes in Fungi.</title>
        <authorList>
            <consortium name="DOE Joint Genome Institute"/>
            <person name="Mondo S.J."/>
            <person name="Dannebaum R.O."/>
            <person name="Kuo R.C."/>
            <person name="Labutti K."/>
            <person name="Haridas S."/>
            <person name="Kuo A."/>
            <person name="Salamov A."/>
            <person name="Ahrendt S.R."/>
            <person name="Lipzen A."/>
            <person name="Sullivan W."/>
            <person name="Andreopoulos W.B."/>
            <person name="Clum A."/>
            <person name="Lindquist E."/>
            <person name="Daum C."/>
            <person name="Ramamoorthy G.K."/>
            <person name="Gryganskyi A."/>
            <person name="Culley D."/>
            <person name="Magnuson J.K."/>
            <person name="James T.Y."/>
            <person name="O'Malley M.A."/>
            <person name="Stajich J.E."/>
            <person name="Spatafora J.W."/>
            <person name="Visel A."/>
            <person name="Grigoriev I.V."/>
        </authorList>
    </citation>
    <scope>NUCLEOTIDE SEQUENCE [LARGE SCALE GENOMIC DNA]</scope>
    <source>
        <strain evidence="12 13">68-887.2</strain>
    </source>
</reference>
<dbReference type="SUPFAM" id="SSF55486">
    <property type="entry name" value="Metalloproteases ('zincins'), catalytic domain"/>
    <property type="match status" value="2"/>
</dbReference>
<dbReference type="GO" id="GO:0046872">
    <property type="term" value="F:metal ion binding"/>
    <property type="evidence" value="ECO:0007669"/>
    <property type="project" value="UniProtKB-KW"/>
</dbReference>
<keyword evidence="6" id="KW-0862">Zinc</keyword>
<comment type="similarity">
    <text evidence="2">Belongs to the peptidase M13 family.</text>
</comment>
<feature type="region of interest" description="Disordered" evidence="8">
    <location>
        <begin position="421"/>
        <end position="454"/>
    </location>
</feature>
<dbReference type="Gene3D" id="3.40.390.10">
    <property type="entry name" value="Collagenase (Catalytic Domain)"/>
    <property type="match status" value="2"/>
</dbReference>
<evidence type="ECO:0000259" key="11">
    <source>
        <dbReference type="Pfam" id="PF05649"/>
    </source>
</evidence>
<feature type="domain" description="Peptidase M13 N-terminal" evidence="11">
    <location>
        <begin position="310"/>
        <end position="665"/>
    </location>
</feature>
<evidence type="ECO:0000256" key="9">
    <source>
        <dbReference type="SAM" id="Phobius"/>
    </source>
</evidence>
<sequence length="940" mass="103584">MAEPRPSTDEESAPLLNHDRRNERDQGFLHALAHPSRPLTNLEKTLGGGAIVLLLIMSTFIGLFAGAETSLKREKAKHGIDHGGEGGWSTATETKTEYSTSTTTISAVPTGKPSANVCLTAECVTLAANILNRINASVDPCDDFYEFASGGWFASNSIPADKGIYGTFEQVRDNNKAIVAKAIEAIPAKLSSVAASADESNLHKLKTVYDSCLDVDKLDEVGLKPLLGLADFILETIGPFDLIPAPEEDLIDESNEWRGTYTDDYEIPEHLAVDVTHPVGKRRVSPSHIDSPEQPMYLQAAENLVKSERTPKITKALSYLASRGKSLLPKPAMCVDALLDFAIEGDGAGPDPQVQALYLSQVYGGLPSKEYYEEKPILDLYHSVIKGILIDIASHTHASQTPRDLVDELEAFINDEVKAESKGWPWPWPGDDDGDKGGDKDKTPGGGGSKDLPLDERMDRLAAKVLHFERQLIRAGTDPERLSNPHYSYNFYKTARVNRAISFLDLPTFLSSFAPRSYPELITVTYPPYLAAASRIVDATPDYVLSAYFVTRLALGYASALGPKVGVHAELRRLQEALRGIKKGTEENREDVCLAVVDSTLGFIAGREYVKEAFSAEAKEDGENIIHSIVKAFNDRLPHIAWMDKTSSEAAQKKASAILPKVGYPTLPDTMNPASLAGWYARLEIEKGDHFGNVLRSTMVEEGRTWASLGKARDRRTFEKYMPPQIVNAYYSPPDGEIVFPAGILQPPFYSHSWPSYLKYGAFGAVAAHELTHAFDNVGSQYDDKGRLSEWWTNSTVDAFNERAQCIARLYSTYYVRDANGTKVYVNGNLTNGEDIADWGLAQAYSAWKNSLNATSSSPLVLPGLDFTEDQLFFLAFAHIWAGLIRPATAVSRVRTDPHSPNFWRATGTLRNFDAFTEAFQCKKGDKMHPPPSKERCELW</sequence>
<keyword evidence="13" id="KW-1185">Reference proteome</keyword>
<keyword evidence="9" id="KW-0812">Transmembrane</keyword>
<accession>A0A1Y2ADL2</accession>
<feature type="transmembrane region" description="Helical" evidence="9">
    <location>
        <begin position="46"/>
        <end position="67"/>
    </location>
</feature>
<dbReference type="Pfam" id="PF01431">
    <property type="entry name" value="Peptidase_M13"/>
    <property type="match status" value="1"/>
</dbReference>
<keyword evidence="9" id="KW-1133">Transmembrane helix</keyword>
<dbReference type="PANTHER" id="PTHR11733:SF167">
    <property type="entry name" value="FI17812P1-RELATED"/>
    <property type="match status" value="1"/>
</dbReference>
<dbReference type="InterPro" id="IPR018497">
    <property type="entry name" value="Peptidase_M13_C"/>
</dbReference>
<feature type="domain" description="Peptidase M13 C-terminal" evidence="10">
    <location>
        <begin position="728"/>
        <end position="934"/>
    </location>
</feature>
<comment type="caution">
    <text evidence="12">The sequence shown here is derived from an EMBL/GenBank/DDBJ whole genome shotgun (WGS) entry which is preliminary data.</text>
</comment>
<keyword evidence="5" id="KW-0378">Hydrolase</keyword>
<dbReference type="OrthoDB" id="6475849at2759"/>
<gene>
    <name evidence="12" type="ORF">BCR39DRAFT_570966</name>
</gene>
<dbReference type="PANTHER" id="PTHR11733">
    <property type="entry name" value="ZINC METALLOPROTEASE FAMILY M13 NEPRILYSIN-RELATED"/>
    <property type="match status" value="1"/>
</dbReference>
<protein>
    <submittedName>
        <fullName evidence="12">Putative Endothelin-converting enzyme 1</fullName>
    </submittedName>
</protein>
<name>A0A1Y2ADL2_9TREE</name>
<organism evidence="12 13">
    <name type="scientific">Naematelia encephala</name>
    <dbReference type="NCBI Taxonomy" id="71784"/>
    <lineage>
        <taxon>Eukaryota</taxon>
        <taxon>Fungi</taxon>
        <taxon>Dikarya</taxon>
        <taxon>Basidiomycota</taxon>
        <taxon>Agaricomycotina</taxon>
        <taxon>Tremellomycetes</taxon>
        <taxon>Tremellales</taxon>
        <taxon>Naemateliaceae</taxon>
        <taxon>Naematelia</taxon>
    </lineage>
</organism>
<keyword evidence="4" id="KW-0479">Metal-binding</keyword>
<evidence type="ECO:0000256" key="3">
    <source>
        <dbReference type="ARBA" id="ARBA00022670"/>
    </source>
</evidence>
<evidence type="ECO:0000256" key="1">
    <source>
        <dbReference type="ARBA" id="ARBA00001947"/>
    </source>
</evidence>
<evidence type="ECO:0000259" key="10">
    <source>
        <dbReference type="Pfam" id="PF01431"/>
    </source>
</evidence>
<evidence type="ECO:0000313" key="12">
    <source>
        <dbReference type="EMBL" id="ORY20602.1"/>
    </source>
</evidence>
<dbReference type="GO" id="GO:0016485">
    <property type="term" value="P:protein processing"/>
    <property type="evidence" value="ECO:0007669"/>
    <property type="project" value="TreeGrafter"/>
</dbReference>
<dbReference type="GO" id="GO:0005886">
    <property type="term" value="C:plasma membrane"/>
    <property type="evidence" value="ECO:0007669"/>
    <property type="project" value="TreeGrafter"/>
</dbReference>
<dbReference type="PROSITE" id="PS51885">
    <property type="entry name" value="NEPRILYSIN"/>
    <property type="match status" value="1"/>
</dbReference>
<proteinExistence type="inferred from homology"/>
<dbReference type="InterPro" id="IPR008753">
    <property type="entry name" value="Peptidase_M13_N"/>
</dbReference>
<keyword evidence="3" id="KW-0645">Protease</keyword>
<dbReference type="InParanoid" id="A0A1Y2ADL2"/>
<dbReference type="InterPro" id="IPR000718">
    <property type="entry name" value="Peptidase_M13"/>
</dbReference>
<evidence type="ECO:0000256" key="4">
    <source>
        <dbReference type="ARBA" id="ARBA00022723"/>
    </source>
</evidence>
<evidence type="ECO:0000313" key="13">
    <source>
        <dbReference type="Proteomes" id="UP000193986"/>
    </source>
</evidence>
<feature type="domain" description="Peptidase M13 N-terminal" evidence="11">
    <location>
        <begin position="140"/>
        <end position="235"/>
    </location>
</feature>
<evidence type="ECO:0000256" key="7">
    <source>
        <dbReference type="ARBA" id="ARBA00023049"/>
    </source>
</evidence>
<keyword evidence="7" id="KW-0482">Metalloprotease</keyword>
<evidence type="ECO:0000256" key="6">
    <source>
        <dbReference type="ARBA" id="ARBA00022833"/>
    </source>
</evidence>
<dbReference type="Proteomes" id="UP000193986">
    <property type="component" value="Unassembled WGS sequence"/>
</dbReference>